<sequence length="74" mass="7868">MQPSKRDLYIKGPVVIEDNVWIGDKASIHSGVTIGKGTIVACNAVVTKDVPPYSVVAGVPAKVIKSYISSLEEK</sequence>
<evidence type="ECO:0000256" key="2">
    <source>
        <dbReference type="ARBA" id="ARBA00022737"/>
    </source>
</evidence>
<dbReference type="EMBL" id="VUNG01000051">
    <property type="protein sequence ID" value="MST85779.1"/>
    <property type="molecule type" value="Genomic_DNA"/>
</dbReference>
<proteinExistence type="predicted"/>
<keyword evidence="3" id="KW-0012">Acyltransferase</keyword>
<dbReference type="InterPro" id="IPR001451">
    <property type="entry name" value="Hexapep"/>
</dbReference>
<dbReference type="Pfam" id="PF00132">
    <property type="entry name" value="Hexapep"/>
    <property type="match status" value="1"/>
</dbReference>
<evidence type="ECO:0000256" key="1">
    <source>
        <dbReference type="ARBA" id="ARBA00022679"/>
    </source>
</evidence>
<dbReference type="InterPro" id="IPR051159">
    <property type="entry name" value="Hexapeptide_acetyltransf"/>
</dbReference>
<protein>
    <submittedName>
        <fullName evidence="4">Uncharacterized protein</fullName>
    </submittedName>
</protein>
<dbReference type="GO" id="GO:0016746">
    <property type="term" value="F:acyltransferase activity"/>
    <property type="evidence" value="ECO:0007669"/>
    <property type="project" value="UniProtKB-KW"/>
</dbReference>
<dbReference type="AlphaFoldDB" id="A0A7K0KIT3"/>
<keyword evidence="5" id="KW-1185">Reference proteome</keyword>
<accession>A0A7K0KIT3</accession>
<keyword evidence="2" id="KW-0677">Repeat</keyword>
<keyword evidence="1" id="KW-0808">Transferase</keyword>
<evidence type="ECO:0000256" key="3">
    <source>
        <dbReference type="ARBA" id="ARBA00023315"/>
    </source>
</evidence>
<dbReference type="SUPFAM" id="SSF51161">
    <property type="entry name" value="Trimeric LpxA-like enzymes"/>
    <property type="match status" value="1"/>
</dbReference>
<organism evidence="4 5">
    <name type="scientific">Hallella mizrahii</name>
    <dbReference type="NCBI Taxonomy" id="2606637"/>
    <lineage>
        <taxon>Bacteria</taxon>
        <taxon>Pseudomonadati</taxon>
        <taxon>Bacteroidota</taxon>
        <taxon>Bacteroidia</taxon>
        <taxon>Bacteroidales</taxon>
        <taxon>Prevotellaceae</taxon>
        <taxon>Hallella</taxon>
    </lineage>
</organism>
<reference evidence="4 5" key="1">
    <citation type="submission" date="2019-08" db="EMBL/GenBank/DDBJ databases">
        <title>In-depth cultivation of the pig gut microbiome towards novel bacterial diversity and tailored functional studies.</title>
        <authorList>
            <person name="Wylensek D."/>
            <person name="Hitch T.C.A."/>
            <person name="Clavel T."/>
        </authorList>
    </citation>
    <scope>NUCLEOTIDE SEQUENCE [LARGE SCALE GENOMIC DNA]</scope>
    <source>
        <strain evidence="4 5">LKV-178-WT-2A</strain>
    </source>
</reference>
<dbReference type="Proteomes" id="UP000438914">
    <property type="component" value="Unassembled WGS sequence"/>
</dbReference>
<name>A0A7K0KIT3_9BACT</name>
<dbReference type="InterPro" id="IPR011004">
    <property type="entry name" value="Trimer_LpxA-like_sf"/>
</dbReference>
<dbReference type="Gene3D" id="2.160.10.10">
    <property type="entry name" value="Hexapeptide repeat proteins"/>
    <property type="match status" value="1"/>
</dbReference>
<evidence type="ECO:0000313" key="4">
    <source>
        <dbReference type="EMBL" id="MST85779.1"/>
    </source>
</evidence>
<comment type="caution">
    <text evidence="4">The sequence shown here is derived from an EMBL/GenBank/DDBJ whole genome shotgun (WGS) entry which is preliminary data.</text>
</comment>
<dbReference type="PROSITE" id="PS00101">
    <property type="entry name" value="HEXAPEP_TRANSFERASES"/>
    <property type="match status" value="1"/>
</dbReference>
<gene>
    <name evidence="4" type="ORF">FYJ73_14080</name>
</gene>
<dbReference type="InterPro" id="IPR018357">
    <property type="entry name" value="Hexapep_transf_CS"/>
</dbReference>
<evidence type="ECO:0000313" key="5">
    <source>
        <dbReference type="Proteomes" id="UP000438914"/>
    </source>
</evidence>
<dbReference type="PANTHER" id="PTHR23416">
    <property type="entry name" value="SIALIC ACID SYNTHASE-RELATED"/>
    <property type="match status" value="1"/>
</dbReference>